<dbReference type="EC" id="2.7.8.13" evidence="7 8"/>
<dbReference type="PANTHER" id="PTHR22926">
    <property type="entry name" value="PHOSPHO-N-ACETYLMURAMOYL-PENTAPEPTIDE-TRANSFERASE"/>
    <property type="match status" value="1"/>
</dbReference>
<keyword evidence="7" id="KW-0131">Cell cycle</keyword>
<dbReference type="GO" id="GO:0051301">
    <property type="term" value="P:cell division"/>
    <property type="evidence" value="ECO:0007669"/>
    <property type="project" value="UniProtKB-KW"/>
</dbReference>
<protein>
    <recommendedName>
        <fullName evidence="7 8">Phospho-N-acetylmuramoyl-pentapeptide-transferase</fullName>
        <ecNumber evidence="7 8">2.7.8.13</ecNumber>
    </recommendedName>
    <alternativeName>
        <fullName evidence="7">UDP-MurNAc-pentapeptide phosphotransferase</fullName>
    </alternativeName>
</protein>
<feature type="transmembrane region" description="Helical" evidence="7">
    <location>
        <begin position="50"/>
        <end position="70"/>
    </location>
</feature>
<evidence type="ECO:0000313" key="10">
    <source>
        <dbReference type="EMBL" id="HIU62201.1"/>
    </source>
</evidence>
<name>A0A9D1MKZ4_9FIRM</name>
<organism evidence="10 11">
    <name type="scientific">Candidatus Caccalectryoclostridium excrementigallinarum</name>
    <dbReference type="NCBI Taxonomy" id="2840710"/>
    <lineage>
        <taxon>Bacteria</taxon>
        <taxon>Bacillati</taxon>
        <taxon>Bacillota</taxon>
        <taxon>Clostridia</taxon>
        <taxon>Christensenellales</taxon>
        <taxon>Christensenellaceae</taxon>
        <taxon>Christensenellaceae incertae sedis</taxon>
        <taxon>Candidatus Caccalectryoclostridium</taxon>
    </lineage>
</organism>
<dbReference type="PROSITE" id="PS01347">
    <property type="entry name" value="MRAY_1"/>
    <property type="match status" value="1"/>
</dbReference>
<feature type="transmembrane region" description="Helical" evidence="7">
    <location>
        <begin position="244"/>
        <end position="262"/>
    </location>
</feature>
<sequence length="339" mass="36167">MNIYVEYIAAALTAFAFAALLSYPVLALVRKLKAGQTVLEYVDKHMGKSGTPTMGGIIFIVAVIAAAAVFGGIDDAFCAVACAVTVSYGLLGFLDDFIKVRYKHNQGLKAYQKIVGQAGIAIIVTVFCYRNAYIGSEIYLPFTTAKLDLGWAFVPFCMFMFIGVTNAVNLTDGLDGLVAKCGGAGFTVTALAALYLYGAVVSEGDVIMLAHVRATGLFCACFAGALFAFVWLNSAPASIFMGDTGSLAVGGGLACATVFLKLPLLDLFIGIMYVVSCISVIVQVLVYKIKGKRVFLMAPFHHHLEYKGMKESKIVARYVLITIVAGMIGLIGFMAQSYE</sequence>
<evidence type="ECO:0000256" key="6">
    <source>
        <dbReference type="ARBA" id="ARBA00023136"/>
    </source>
</evidence>
<evidence type="ECO:0000256" key="7">
    <source>
        <dbReference type="HAMAP-Rule" id="MF_00038"/>
    </source>
</evidence>
<keyword evidence="4 7" id="KW-0812">Transmembrane</keyword>
<comment type="function">
    <text evidence="7">Catalyzes the initial step of the lipid cycle reactions in the biosynthesis of the cell wall peptidoglycan: transfers peptidoglycan precursor phospho-MurNAc-pentapeptide from UDP-MurNAc-pentapeptide onto the lipid carrier undecaprenyl phosphate, yielding undecaprenyl-pyrophosphoryl-MurNAc-pentapeptide, known as lipid I.</text>
</comment>
<evidence type="ECO:0000256" key="8">
    <source>
        <dbReference type="NCBIfam" id="TIGR00445"/>
    </source>
</evidence>
<dbReference type="GO" id="GO:0046872">
    <property type="term" value="F:metal ion binding"/>
    <property type="evidence" value="ECO:0007669"/>
    <property type="project" value="UniProtKB-KW"/>
</dbReference>
<feature type="transmembrane region" description="Helical" evidence="7">
    <location>
        <begin position="315"/>
        <end position="335"/>
    </location>
</feature>
<comment type="caution">
    <text evidence="10">The sequence shown here is derived from an EMBL/GenBank/DDBJ whole genome shotgun (WGS) entry which is preliminary data.</text>
</comment>
<comment type="cofactor">
    <cofactor evidence="7 9">
        <name>Mg(2+)</name>
        <dbReference type="ChEBI" id="CHEBI:18420"/>
    </cofactor>
</comment>
<comment type="pathway">
    <text evidence="7">Cell wall biogenesis; peptidoglycan biosynthesis.</text>
</comment>
<dbReference type="CDD" id="cd06852">
    <property type="entry name" value="GT_MraY"/>
    <property type="match status" value="1"/>
</dbReference>
<dbReference type="GO" id="GO:0005886">
    <property type="term" value="C:plasma membrane"/>
    <property type="evidence" value="ECO:0007669"/>
    <property type="project" value="UniProtKB-SubCell"/>
</dbReference>
<evidence type="ECO:0000313" key="11">
    <source>
        <dbReference type="Proteomes" id="UP000824145"/>
    </source>
</evidence>
<feature type="transmembrane region" description="Helical" evidence="7">
    <location>
        <begin position="114"/>
        <end position="132"/>
    </location>
</feature>
<feature type="transmembrane region" description="Helical" evidence="7">
    <location>
        <begin position="76"/>
        <end position="94"/>
    </location>
</feature>
<keyword evidence="5 7" id="KW-1133">Transmembrane helix</keyword>
<dbReference type="Proteomes" id="UP000824145">
    <property type="component" value="Unassembled WGS sequence"/>
</dbReference>
<feature type="transmembrane region" description="Helical" evidence="7">
    <location>
        <begin position="177"/>
        <end position="198"/>
    </location>
</feature>
<dbReference type="InterPro" id="IPR003524">
    <property type="entry name" value="PNAcMuramoyl-5peptid_Trfase"/>
</dbReference>
<dbReference type="GO" id="GO:0008963">
    <property type="term" value="F:phospho-N-acetylmuramoyl-pentapeptide-transferase activity"/>
    <property type="evidence" value="ECO:0007669"/>
    <property type="project" value="UniProtKB-UniRule"/>
</dbReference>
<dbReference type="InterPro" id="IPR018480">
    <property type="entry name" value="PNAcMuramoyl-5peptid_Trfase_CS"/>
</dbReference>
<dbReference type="InterPro" id="IPR000715">
    <property type="entry name" value="Glycosyl_transferase_4"/>
</dbReference>
<feature type="binding site" evidence="9">
    <location>
        <position position="243"/>
    </location>
    <ligand>
        <name>Mg(2+)</name>
        <dbReference type="ChEBI" id="CHEBI:18420"/>
    </ligand>
</feature>
<gene>
    <name evidence="7" type="primary">mraY</name>
    <name evidence="10" type="ORF">IAB07_00340</name>
</gene>
<keyword evidence="7 9" id="KW-0460">Magnesium</keyword>
<evidence type="ECO:0000256" key="4">
    <source>
        <dbReference type="ARBA" id="ARBA00022692"/>
    </source>
</evidence>
<keyword evidence="7" id="KW-1003">Cell membrane</keyword>
<feature type="transmembrane region" description="Helical" evidence="7">
    <location>
        <begin position="152"/>
        <end position="170"/>
    </location>
</feature>
<dbReference type="Pfam" id="PF00953">
    <property type="entry name" value="Glycos_transf_4"/>
    <property type="match status" value="1"/>
</dbReference>
<dbReference type="GO" id="GO:0009252">
    <property type="term" value="P:peptidoglycan biosynthetic process"/>
    <property type="evidence" value="ECO:0007669"/>
    <property type="project" value="UniProtKB-UniRule"/>
</dbReference>
<feature type="transmembrane region" description="Helical" evidence="7">
    <location>
        <begin position="268"/>
        <end position="287"/>
    </location>
</feature>
<evidence type="ECO:0000256" key="5">
    <source>
        <dbReference type="ARBA" id="ARBA00022989"/>
    </source>
</evidence>
<feature type="transmembrane region" description="Helical" evidence="7">
    <location>
        <begin position="6"/>
        <end position="29"/>
    </location>
</feature>
<evidence type="ECO:0000256" key="2">
    <source>
        <dbReference type="ARBA" id="ARBA00005583"/>
    </source>
</evidence>
<keyword evidence="7" id="KW-0132">Cell division</keyword>
<evidence type="ECO:0000256" key="3">
    <source>
        <dbReference type="ARBA" id="ARBA00022679"/>
    </source>
</evidence>
<proteinExistence type="inferred from homology"/>
<evidence type="ECO:0000256" key="9">
    <source>
        <dbReference type="PIRSR" id="PIRSR600715-1"/>
    </source>
</evidence>
<keyword evidence="7" id="KW-0573">Peptidoglycan synthesis</keyword>
<keyword evidence="7" id="KW-0961">Cell wall biogenesis/degradation</keyword>
<feature type="transmembrane region" description="Helical" evidence="7">
    <location>
        <begin position="210"/>
        <end position="232"/>
    </location>
</feature>
<dbReference type="Pfam" id="PF10555">
    <property type="entry name" value="MraY_sig1"/>
    <property type="match status" value="1"/>
</dbReference>
<reference evidence="10" key="2">
    <citation type="journal article" date="2021" name="PeerJ">
        <title>Extensive microbial diversity within the chicken gut microbiome revealed by metagenomics and culture.</title>
        <authorList>
            <person name="Gilroy R."/>
            <person name="Ravi A."/>
            <person name="Getino M."/>
            <person name="Pursley I."/>
            <person name="Horton D.L."/>
            <person name="Alikhan N.F."/>
            <person name="Baker D."/>
            <person name="Gharbi K."/>
            <person name="Hall N."/>
            <person name="Watson M."/>
            <person name="Adriaenssens E.M."/>
            <person name="Foster-Nyarko E."/>
            <person name="Jarju S."/>
            <person name="Secka A."/>
            <person name="Antonio M."/>
            <person name="Oren A."/>
            <person name="Chaudhuri R.R."/>
            <person name="La Ragione R."/>
            <person name="Hildebrand F."/>
            <person name="Pallen M.J."/>
        </authorList>
    </citation>
    <scope>NUCLEOTIDE SEQUENCE</scope>
    <source>
        <strain evidence="10">9366</strain>
    </source>
</reference>
<dbReference type="HAMAP" id="MF_00038">
    <property type="entry name" value="MraY"/>
    <property type="match status" value="1"/>
</dbReference>
<evidence type="ECO:0000256" key="1">
    <source>
        <dbReference type="ARBA" id="ARBA00004141"/>
    </source>
</evidence>
<dbReference type="GO" id="GO:0008360">
    <property type="term" value="P:regulation of cell shape"/>
    <property type="evidence" value="ECO:0007669"/>
    <property type="project" value="UniProtKB-KW"/>
</dbReference>
<comment type="catalytic activity">
    <reaction evidence="7">
        <text>UDP-N-acetyl-alpha-D-muramoyl-L-alanyl-gamma-D-glutamyl-meso-2,6-diaminopimeloyl-D-alanyl-D-alanine + di-trans,octa-cis-undecaprenyl phosphate = di-trans,octa-cis-undecaprenyl diphospho-N-acetyl-alpha-D-muramoyl-L-alanyl-D-glutamyl-meso-2,6-diaminopimeloyl-D-alanyl-D-alanine + UMP</text>
        <dbReference type="Rhea" id="RHEA:28386"/>
        <dbReference type="ChEBI" id="CHEBI:57865"/>
        <dbReference type="ChEBI" id="CHEBI:60392"/>
        <dbReference type="ChEBI" id="CHEBI:61386"/>
        <dbReference type="ChEBI" id="CHEBI:61387"/>
        <dbReference type="EC" id="2.7.8.13"/>
    </reaction>
</comment>
<comment type="similarity">
    <text evidence="2 7">Belongs to the glycosyltransferase 4 family. MraY subfamily.</text>
</comment>
<dbReference type="GO" id="GO:0071555">
    <property type="term" value="P:cell wall organization"/>
    <property type="evidence" value="ECO:0007669"/>
    <property type="project" value="UniProtKB-KW"/>
</dbReference>
<accession>A0A9D1MKZ4</accession>
<dbReference type="AlphaFoldDB" id="A0A9D1MKZ4"/>
<comment type="subcellular location">
    <subcellularLocation>
        <location evidence="7">Cell membrane</location>
        <topology evidence="7">Multi-pass membrane protein</topology>
    </subcellularLocation>
    <subcellularLocation>
        <location evidence="1">Membrane</location>
        <topology evidence="1">Multi-pass membrane protein</topology>
    </subcellularLocation>
</comment>
<dbReference type="EMBL" id="DVNJ01000001">
    <property type="protein sequence ID" value="HIU62201.1"/>
    <property type="molecule type" value="Genomic_DNA"/>
</dbReference>
<feature type="binding site" evidence="9">
    <location>
        <position position="169"/>
    </location>
    <ligand>
        <name>Mg(2+)</name>
        <dbReference type="ChEBI" id="CHEBI:18420"/>
    </ligand>
</feature>
<keyword evidence="7 9" id="KW-0479">Metal-binding</keyword>
<keyword evidence="7" id="KW-0133">Cell shape</keyword>
<keyword evidence="6 7" id="KW-0472">Membrane</keyword>
<dbReference type="NCBIfam" id="TIGR00445">
    <property type="entry name" value="mraY"/>
    <property type="match status" value="1"/>
</dbReference>
<reference evidence="10" key="1">
    <citation type="submission" date="2020-10" db="EMBL/GenBank/DDBJ databases">
        <authorList>
            <person name="Gilroy R."/>
        </authorList>
    </citation>
    <scope>NUCLEOTIDE SEQUENCE</scope>
    <source>
        <strain evidence="10">9366</strain>
    </source>
</reference>
<dbReference type="PANTHER" id="PTHR22926:SF5">
    <property type="entry name" value="PHOSPHO-N-ACETYLMURAMOYL-PENTAPEPTIDE-TRANSFERASE HOMOLOG"/>
    <property type="match status" value="1"/>
</dbReference>
<dbReference type="PROSITE" id="PS01348">
    <property type="entry name" value="MRAY_2"/>
    <property type="match status" value="1"/>
</dbReference>
<keyword evidence="3 7" id="KW-0808">Transferase</keyword>